<dbReference type="SUPFAM" id="SSF55729">
    <property type="entry name" value="Acyl-CoA N-acyltransferases (Nat)"/>
    <property type="match status" value="1"/>
</dbReference>
<keyword evidence="2" id="KW-0808">Transferase</keyword>
<dbReference type="EMBL" id="FPAW01000023">
    <property type="protein sequence ID" value="SFU07156.1"/>
    <property type="molecule type" value="Genomic_DNA"/>
</dbReference>
<dbReference type="InterPro" id="IPR052564">
    <property type="entry name" value="N-acetyltrans/Recomb-assoc"/>
</dbReference>
<dbReference type="Pfam" id="PF13673">
    <property type="entry name" value="Acetyltransf_10"/>
    <property type="match status" value="1"/>
</dbReference>
<organism evidence="2 3">
    <name type="scientific">Sedimentitalea nanhaiensis</name>
    <dbReference type="NCBI Taxonomy" id="999627"/>
    <lineage>
        <taxon>Bacteria</taxon>
        <taxon>Pseudomonadati</taxon>
        <taxon>Pseudomonadota</taxon>
        <taxon>Alphaproteobacteria</taxon>
        <taxon>Rhodobacterales</taxon>
        <taxon>Paracoccaceae</taxon>
        <taxon>Sedimentitalea</taxon>
    </lineage>
</organism>
<feature type="domain" description="N-acetyltransferase" evidence="1">
    <location>
        <begin position="3"/>
        <end position="157"/>
    </location>
</feature>
<dbReference type="InterPro" id="IPR016181">
    <property type="entry name" value="Acyl_CoA_acyltransferase"/>
</dbReference>
<dbReference type="OrthoDB" id="9789081at2"/>
<accession>A0A1I7D660</accession>
<name>A0A1I7D660_9RHOB</name>
<keyword evidence="3" id="KW-1185">Reference proteome</keyword>
<protein>
    <submittedName>
        <fullName evidence="2">Acetyltransferase, GNAT family</fullName>
    </submittedName>
</protein>
<dbReference type="Proteomes" id="UP000182466">
    <property type="component" value="Unassembled WGS sequence"/>
</dbReference>
<dbReference type="GO" id="GO:0016747">
    <property type="term" value="F:acyltransferase activity, transferring groups other than amino-acyl groups"/>
    <property type="evidence" value="ECO:0007669"/>
    <property type="project" value="InterPro"/>
</dbReference>
<evidence type="ECO:0000313" key="3">
    <source>
        <dbReference type="Proteomes" id="UP000182466"/>
    </source>
</evidence>
<evidence type="ECO:0000313" key="2">
    <source>
        <dbReference type="EMBL" id="SFU07156.1"/>
    </source>
</evidence>
<dbReference type="PANTHER" id="PTHR43451:SF1">
    <property type="entry name" value="ACETYLTRANSFERASE"/>
    <property type="match status" value="1"/>
</dbReference>
<gene>
    <name evidence="2" type="ORF">SAMN05216236_12340</name>
</gene>
<dbReference type="eggNOG" id="COG1247">
    <property type="taxonomic scope" value="Bacteria"/>
</dbReference>
<dbReference type="AlphaFoldDB" id="A0A1I7D660"/>
<proteinExistence type="predicted"/>
<dbReference type="InterPro" id="IPR000182">
    <property type="entry name" value="GNAT_dom"/>
</dbReference>
<dbReference type="STRING" id="999627.SAMN05216236_12340"/>
<dbReference type="CDD" id="cd04301">
    <property type="entry name" value="NAT_SF"/>
    <property type="match status" value="1"/>
</dbReference>
<dbReference type="Gene3D" id="3.40.630.30">
    <property type="match status" value="1"/>
</dbReference>
<dbReference type="PANTHER" id="PTHR43451">
    <property type="entry name" value="ACETYLTRANSFERASE (GNAT) FAMILY PROTEIN"/>
    <property type="match status" value="1"/>
</dbReference>
<reference evidence="2 3" key="1">
    <citation type="submission" date="2016-10" db="EMBL/GenBank/DDBJ databases">
        <authorList>
            <person name="de Groot N.N."/>
        </authorList>
    </citation>
    <scope>NUCLEOTIDE SEQUENCE [LARGE SCALE GENOMIC DNA]</scope>
    <source>
        <strain evidence="2 3">CGMCC 1.10959</strain>
    </source>
</reference>
<sequence length="160" mass="17821">MTLTLRAYVPADCAACWALFHRAVQIGARDHYDQAQRDAWSPAPPEPTPERCQRLEQAHTLVACIQDAIAGFMTLETDGHLDMAFVAPEQMRRGIATALHGGLLDIARDHGLTHLTADASLLAQPFLTRRGWRVIGRETVRRNGIALPRFRMDLTLETTP</sequence>
<dbReference type="RefSeq" id="WP_036050163.1">
    <property type="nucleotide sequence ID" value="NZ_FPAW01000023.1"/>
</dbReference>
<dbReference type="PROSITE" id="PS51186">
    <property type="entry name" value="GNAT"/>
    <property type="match status" value="1"/>
</dbReference>
<evidence type="ECO:0000259" key="1">
    <source>
        <dbReference type="PROSITE" id="PS51186"/>
    </source>
</evidence>